<dbReference type="Pfam" id="PF20812">
    <property type="entry name" value="PM2_P3"/>
    <property type="match status" value="1"/>
</dbReference>
<evidence type="ECO:0000313" key="2">
    <source>
        <dbReference type="Proteomes" id="UP000537141"/>
    </source>
</evidence>
<proteinExistence type="predicted"/>
<sequence>MTMPVMPNSPVATQNSGSGWLDTINTGLSNALDLWGRVEQIKAQKSSQGGDLTQAKLTSELTNGSATVLDSDISTTQEKTGFTVEKPVLYASLALLGLAFVLRMKGFK</sequence>
<protein>
    <submittedName>
        <fullName evidence="1">Uncharacterized protein</fullName>
    </submittedName>
</protein>
<name>A0A7X0NG63_9GAMM</name>
<comment type="caution">
    <text evidence="1">The sequence shown here is derived from an EMBL/GenBank/DDBJ whole genome shotgun (WGS) entry which is preliminary data.</text>
</comment>
<dbReference type="Proteomes" id="UP000537141">
    <property type="component" value="Unassembled WGS sequence"/>
</dbReference>
<evidence type="ECO:0000313" key="1">
    <source>
        <dbReference type="EMBL" id="MBB6542859.1"/>
    </source>
</evidence>
<organism evidence="1 2">
    <name type="scientific">Thalassotalea piscium</name>
    <dbReference type="NCBI Taxonomy" id="1230533"/>
    <lineage>
        <taxon>Bacteria</taxon>
        <taxon>Pseudomonadati</taxon>
        <taxon>Pseudomonadota</taxon>
        <taxon>Gammaproteobacteria</taxon>
        <taxon>Alteromonadales</taxon>
        <taxon>Colwelliaceae</taxon>
        <taxon>Thalassotalea</taxon>
    </lineage>
</organism>
<keyword evidence="2" id="KW-1185">Reference proteome</keyword>
<dbReference type="AlphaFoldDB" id="A0A7X0NG63"/>
<gene>
    <name evidence="1" type="ORF">HNQ55_001359</name>
</gene>
<reference evidence="1 2" key="1">
    <citation type="submission" date="2020-08" db="EMBL/GenBank/DDBJ databases">
        <title>Genomic Encyclopedia of Type Strains, Phase IV (KMG-IV): sequencing the most valuable type-strain genomes for metagenomic binning, comparative biology and taxonomic classification.</title>
        <authorList>
            <person name="Goeker M."/>
        </authorList>
    </citation>
    <scope>NUCLEOTIDE SEQUENCE [LARGE SCALE GENOMIC DNA]</scope>
    <source>
        <strain evidence="1 2">DSM 26287</strain>
    </source>
</reference>
<dbReference type="InterPro" id="IPR048973">
    <property type="entry name" value="PM2_P3-like"/>
</dbReference>
<accession>A0A7X0NG63</accession>
<dbReference type="EMBL" id="JACHHU010000008">
    <property type="protein sequence ID" value="MBB6542859.1"/>
    <property type="molecule type" value="Genomic_DNA"/>
</dbReference>
<dbReference type="RefSeq" id="WP_184423670.1">
    <property type="nucleotide sequence ID" value="NZ_AP027362.1"/>
</dbReference>